<dbReference type="EMBL" id="JBHOMY010000042">
    <property type="protein sequence ID" value="MFC1458127.1"/>
    <property type="molecule type" value="Genomic_DNA"/>
</dbReference>
<evidence type="ECO:0000256" key="1">
    <source>
        <dbReference type="ARBA" id="ARBA00009437"/>
    </source>
</evidence>
<dbReference type="Proteomes" id="UP001593940">
    <property type="component" value="Unassembled WGS sequence"/>
</dbReference>
<proteinExistence type="inferred from homology"/>
<protein>
    <submittedName>
        <fullName evidence="6">LysR family transcriptional regulator</fullName>
    </submittedName>
</protein>
<dbReference type="PANTHER" id="PTHR30126:SF25">
    <property type="entry name" value="HTH-TYPE TRANSCRIPTIONAL REGULATOR METR"/>
    <property type="match status" value="1"/>
</dbReference>
<dbReference type="InterPro" id="IPR036390">
    <property type="entry name" value="WH_DNA-bd_sf"/>
</dbReference>
<organism evidence="6 7">
    <name type="scientific">Microvirga arabica</name>
    <dbReference type="NCBI Taxonomy" id="1128671"/>
    <lineage>
        <taxon>Bacteria</taxon>
        <taxon>Pseudomonadati</taxon>
        <taxon>Pseudomonadota</taxon>
        <taxon>Alphaproteobacteria</taxon>
        <taxon>Hyphomicrobiales</taxon>
        <taxon>Methylobacteriaceae</taxon>
        <taxon>Microvirga</taxon>
    </lineage>
</organism>
<dbReference type="PROSITE" id="PS50931">
    <property type="entry name" value="HTH_LYSR"/>
    <property type="match status" value="1"/>
</dbReference>
<evidence type="ECO:0000313" key="7">
    <source>
        <dbReference type="Proteomes" id="UP001593940"/>
    </source>
</evidence>
<dbReference type="PRINTS" id="PR00039">
    <property type="entry name" value="HTHLYSR"/>
</dbReference>
<dbReference type="Pfam" id="PF03466">
    <property type="entry name" value="LysR_substrate"/>
    <property type="match status" value="1"/>
</dbReference>
<evidence type="ECO:0000313" key="6">
    <source>
        <dbReference type="EMBL" id="MFC1458127.1"/>
    </source>
</evidence>
<reference evidence="6 7" key="1">
    <citation type="submission" date="2024-09" db="EMBL/GenBank/DDBJ databases">
        <title>Nodulacao em especies de Leguminosae Basais da Amazonia e Caracterizacao dos Rizobios e Bacterias Associadas aos Nodulos.</title>
        <authorList>
            <person name="Jambeiro I.C.A."/>
            <person name="Lopes I.S."/>
            <person name="Aguiar E.R.G.R."/>
            <person name="Santos A.F.J."/>
            <person name="Dos Santos J.M.F."/>
            <person name="Gross E."/>
        </authorList>
    </citation>
    <scope>NUCLEOTIDE SEQUENCE [LARGE SCALE GENOMIC DNA]</scope>
    <source>
        <strain evidence="6 7">BRUESC1165</strain>
    </source>
</reference>
<feature type="domain" description="HTH lysR-type" evidence="5">
    <location>
        <begin position="2"/>
        <end position="59"/>
    </location>
</feature>
<evidence type="ECO:0000256" key="2">
    <source>
        <dbReference type="ARBA" id="ARBA00023015"/>
    </source>
</evidence>
<comment type="similarity">
    <text evidence="1">Belongs to the LysR transcriptional regulatory family.</text>
</comment>
<name>A0ABV6YA36_9HYPH</name>
<evidence type="ECO:0000256" key="4">
    <source>
        <dbReference type="ARBA" id="ARBA00023163"/>
    </source>
</evidence>
<dbReference type="SUPFAM" id="SSF53850">
    <property type="entry name" value="Periplasmic binding protein-like II"/>
    <property type="match status" value="1"/>
</dbReference>
<keyword evidence="3" id="KW-0238">DNA-binding</keyword>
<dbReference type="Pfam" id="PF00126">
    <property type="entry name" value="HTH_1"/>
    <property type="match status" value="1"/>
</dbReference>
<evidence type="ECO:0000259" key="5">
    <source>
        <dbReference type="PROSITE" id="PS50931"/>
    </source>
</evidence>
<keyword evidence="7" id="KW-1185">Reference proteome</keyword>
<dbReference type="RefSeq" id="WP_377030190.1">
    <property type="nucleotide sequence ID" value="NZ_JBHOMY010000042.1"/>
</dbReference>
<dbReference type="Gene3D" id="3.40.190.10">
    <property type="entry name" value="Periplasmic binding protein-like II"/>
    <property type="match status" value="1"/>
</dbReference>
<comment type="caution">
    <text evidence="6">The sequence shown here is derived from an EMBL/GenBank/DDBJ whole genome shotgun (WGS) entry which is preliminary data.</text>
</comment>
<dbReference type="InterPro" id="IPR000847">
    <property type="entry name" value="LysR_HTH_N"/>
</dbReference>
<dbReference type="SUPFAM" id="SSF46785">
    <property type="entry name" value="Winged helix' DNA-binding domain"/>
    <property type="match status" value="1"/>
</dbReference>
<dbReference type="InterPro" id="IPR005119">
    <property type="entry name" value="LysR_subst-bd"/>
</dbReference>
<gene>
    <name evidence="6" type="ORF">ACETIH_15715</name>
</gene>
<dbReference type="InterPro" id="IPR036388">
    <property type="entry name" value="WH-like_DNA-bd_sf"/>
</dbReference>
<accession>A0ABV6YA36</accession>
<dbReference type="Gene3D" id="1.10.10.10">
    <property type="entry name" value="Winged helix-like DNA-binding domain superfamily/Winged helix DNA-binding domain"/>
    <property type="match status" value="1"/>
</dbReference>
<dbReference type="PANTHER" id="PTHR30126">
    <property type="entry name" value="HTH-TYPE TRANSCRIPTIONAL REGULATOR"/>
    <property type="match status" value="1"/>
</dbReference>
<evidence type="ECO:0000256" key="3">
    <source>
        <dbReference type="ARBA" id="ARBA00023125"/>
    </source>
</evidence>
<keyword evidence="2" id="KW-0805">Transcription regulation</keyword>
<keyword evidence="4" id="KW-0804">Transcription</keyword>
<sequence>MLDYQHLAILREVDRSGSVTAAAERLNVSQSALSHMIRKVEERYGVKLWVKQGRGLRFTQAGEYLLSLAQRVLPQMEHAERVLTDFAQGRRGALRAGMECHPCQRWLMRLTPHYLAAWPDVDLDVRTAFRFDGVAALLGHEIDLLITPDPIDLAGLLFTPVINYELVLVVHEEHRLAQRDWATPPDLLDEVLITVPVSIERLDIYTQFLVPGQCRPRQHRTGETTDLMLQLVAARRGVSVLPDWLVREEGAQLPIRAVRLGKGGINKSINLGVRRGEEGIAYIAGFLSLAQELEAKADPAADWS</sequence>